<sequence length="117" mass="13143">MLTGRRPTDDMFREGLSLHSFVKMSAPDQVADIVDSTILEEALQVPRLQRHIATNLARQDSRDSSLVVETRAPVLRRISKRKKADQRCHRGIARNPKIASGFQVISSLDMSTTISML</sequence>
<comment type="caution">
    <text evidence="1">The sequence shown here is derived from an EMBL/GenBank/DDBJ whole genome shotgun (WGS) entry which is preliminary data.</text>
</comment>
<evidence type="ECO:0000313" key="1">
    <source>
        <dbReference type="EMBL" id="KAJ0088565.1"/>
    </source>
</evidence>
<gene>
    <name evidence="1" type="ORF">Patl1_31671</name>
</gene>
<evidence type="ECO:0000313" key="2">
    <source>
        <dbReference type="Proteomes" id="UP001164250"/>
    </source>
</evidence>
<organism evidence="1 2">
    <name type="scientific">Pistacia atlantica</name>
    <dbReference type="NCBI Taxonomy" id="434234"/>
    <lineage>
        <taxon>Eukaryota</taxon>
        <taxon>Viridiplantae</taxon>
        <taxon>Streptophyta</taxon>
        <taxon>Embryophyta</taxon>
        <taxon>Tracheophyta</taxon>
        <taxon>Spermatophyta</taxon>
        <taxon>Magnoliopsida</taxon>
        <taxon>eudicotyledons</taxon>
        <taxon>Gunneridae</taxon>
        <taxon>Pentapetalae</taxon>
        <taxon>rosids</taxon>
        <taxon>malvids</taxon>
        <taxon>Sapindales</taxon>
        <taxon>Anacardiaceae</taxon>
        <taxon>Pistacia</taxon>
    </lineage>
</organism>
<accession>A0ACC1APD6</accession>
<proteinExistence type="predicted"/>
<name>A0ACC1APD6_9ROSI</name>
<keyword evidence="2" id="KW-1185">Reference proteome</keyword>
<dbReference type="EMBL" id="CM047905">
    <property type="protein sequence ID" value="KAJ0088565.1"/>
    <property type="molecule type" value="Genomic_DNA"/>
</dbReference>
<reference evidence="2" key="1">
    <citation type="journal article" date="2023" name="G3 (Bethesda)">
        <title>Genome assembly and association tests identify interacting loci associated with vigor, precocity, and sex in interspecific pistachio rootstocks.</title>
        <authorList>
            <person name="Palmer W."/>
            <person name="Jacygrad E."/>
            <person name="Sagayaradj S."/>
            <person name="Cavanaugh K."/>
            <person name="Han R."/>
            <person name="Bertier L."/>
            <person name="Beede B."/>
            <person name="Kafkas S."/>
            <person name="Golino D."/>
            <person name="Preece J."/>
            <person name="Michelmore R."/>
        </authorList>
    </citation>
    <scope>NUCLEOTIDE SEQUENCE [LARGE SCALE GENOMIC DNA]</scope>
</reference>
<protein>
    <submittedName>
        <fullName evidence="1">Uncharacterized protein</fullName>
    </submittedName>
</protein>
<dbReference type="Proteomes" id="UP001164250">
    <property type="component" value="Chromosome 9"/>
</dbReference>